<organism evidence="2 3">
    <name type="scientific">Aporhodopirellula rubra</name>
    <dbReference type="NCBI Taxonomy" id="980271"/>
    <lineage>
        <taxon>Bacteria</taxon>
        <taxon>Pseudomonadati</taxon>
        <taxon>Planctomycetota</taxon>
        <taxon>Planctomycetia</taxon>
        <taxon>Pirellulales</taxon>
        <taxon>Pirellulaceae</taxon>
        <taxon>Aporhodopirellula</taxon>
    </lineage>
</organism>
<proteinExistence type="predicted"/>
<sequence>MQAFLRPFNTLHQRESRVSGLVLRDDCIIETIARLQRRISERFPDSGLCCLCGELLDVARRASERSSRIGQPIFMIRISGYVLACASVILFLWFLGFWAAGHDIEDEVQKLTDLITTAEAGANVLLLFGAAIYFLVSLETRIKRRRALSAIHELRSICHIIDMHQLTKDPERVLKIWKSTTNSPRQQMTPLELNRYLDYCSEMLSLTGKIAALYVRDFDDTESVASVSDVEQLSTGLSRKIWQKIMILEQQSAHRTAIAEQSKEPPT</sequence>
<reference evidence="2 3" key="1">
    <citation type="submission" date="2020-08" db="EMBL/GenBank/DDBJ databases">
        <title>Genomic Encyclopedia of Type Strains, Phase III (KMG-III): the genomes of soil and plant-associated and newly described type strains.</title>
        <authorList>
            <person name="Whitman W."/>
        </authorList>
    </citation>
    <scope>NUCLEOTIDE SEQUENCE [LARGE SCALE GENOMIC DNA]</scope>
    <source>
        <strain evidence="2 3">CECT 8075</strain>
    </source>
</reference>
<evidence type="ECO:0008006" key="4">
    <source>
        <dbReference type="Google" id="ProtNLM"/>
    </source>
</evidence>
<dbReference type="Proteomes" id="UP000536179">
    <property type="component" value="Unassembled WGS sequence"/>
</dbReference>
<name>A0A7W5E1N8_9BACT</name>
<evidence type="ECO:0000313" key="2">
    <source>
        <dbReference type="EMBL" id="MBB3208541.1"/>
    </source>
</evidence>
<keyword evidence="1" id="KW-0812">Transmembrane</keyword>
<keyword evidence="3" id="KW-1185">Reference proteome</keyword>
<keyword evidence="1" id="KW-0472">Membrane</keyword>
<feature type="transmembrane region" description="Helical" evidence="1">
    <location>
        <begin position="120"/>
        <end position="138"/>
    </location>
</feature>
<keyword evidence="1" id="KW-1133">Transmembrane helix</keyword>
<evidence type="ECO:0000313" key="3">
    <source>
        <dbReference type="Proteomes" id="UP000536179"/>
    </source>
</evidence>
<dbReference type="AlphaFoldDB" id="A0A7W5E1N8"/>
<feature type="transmembrane region" description="Helical" evidence="1">
    <location>
        <begin position="78"/>
        <end position="100"/>
    </location>
</feature>
<evidence type="ECO:0000256" key="1">
    <source>
        <dbReference type="SAM" id="Phobius"/>
    </source>
</evidence>
<dbReference type="RefSeq" id="WP_184306711.1">
    <property type="nucleotide sequence ID" value="NZ_JACHXU010000016.1"/>
</dbReference>
<dbReference type="EMBL" id="JACHXU010000016">
    <property type="protein sequence ID" value="MBB3208541.1"/>
    <property type="molecule type" value="Genomic_DNA"/>
</dbReference>
<comment type="caution">
    <text evidence="2">The sequence shown here is derived from an EMBL/GenBank/DDBJ whole genome shotgun (WGS) entry which is preliminary data.</text>
</comment>
<protein>
    <recommendedName>
        <fullName evidence="4">Membrane associated protein</fullName>
    </recommendedName>
</protein>
<gene>
    <name evidence="2" type="ORF">FHS27_004370</name>
</gene>
<accession>A0A7W5E1N8</accession>